<dbReference type="AlphaFoldDB" id="A0A834I4K7"/>
<accession>A0A834I4K7</accession>
<reference evidence="1" key="1">
    <citation type="submission" date="2020-08" db="EMBL/GenBank/DDBJ databases">
        <title>Genome sequencing and assembly of the red palm weevil Rhynchophorus ferrugineus.</title>
        <authorList>
            <person name="Dias G.B."/>
            <person name="Bergman C.M."/>
            <person name="Manee M."/>
        </authorList>
    </citation>
    <scope>NUCLEOTIDE SEQUENCE</scope>
    <source>
        <strain evidence="1">AA-2017</strain>
        <tissue evidence="1">Whole larva</tissue>
    </source>
</reference>
<dbReference type="Proteomes" id="UP000625711">
    <property type="component" value="Unassembled WGS sequence"/>
</dbReference>
<gene>
    <name evidence="1" type="ORF">GWI33_014687</name>
</gene>
<comment type="caution">
    <text evidence="1">The sequence shown here is derived from an EMBL/GenBank/DDBJ whole genome shotgun (WGS) entry which is preliminary data.</text>
</comment>
<evidence type="ECO:0000313" key="1">
    <source>
        <dbReference type="EMBL" id="KAF7272526.1"/>
    </source>
</evidence>
<organism evidence="1 2">
    <name type="scientific">Rhynchophorus ferrugineus</name>
    <name type="common">Red palm weevil</name>
    <name type="synonym">Curculio ferrugineus</name>
    <dbReference type="NCBI Taxonomy" id="354439"/>
    <lineage>
        <taxon>Eukaryota</taxon>
        <taxon>Metazoa</taxon>
        <taxon>Ecdysozoa</taxon>
        <taxon>Arthropoda</taxon>
        <taxon>Hexapoda</taxon>
        <taxon>Insecta</taxon>
        <taxon>Pterygota</taxon>
        <taxon>Neoptera</taxon>
        <taxon>Endopterygota</taxon>
        <taxon>Coleoptera</taxon>
        <taxon>Polyphaga</taxon>
        <taxon>Cucujiformia</taxon>
        <taxon>Curculionidae</taxon>
        <taxon>Dryophthorinae</taxon>
        <taxon>Rhynchophorus</taxon>
    </lineage>
</organism>
<dbReference type="EMBL" id="JAACXV010013748">
    <property type="protein sequence ID" value="KAF7272526.1"/>
    <property type="molecule type" value="Genomic_DNA"/>
</dbReference>
<name>A0A834I4K7_RHYFE</name>
<protein>
    <submittedName>
        <fullName evidence="1">Uncharacterized protein</fullName>
    </submittedName>
</protein>
<sequence>MTDAALHTSTCQPPHIEVLPYNPVFVSVMTFAKVQRCHSMVPTRHSDTRATSSDLFIDVTELVNTTSEKESVSELQQSEIGPDDRKRNCYWRRRLSYQGDQ</sequence>
<keyword evidence="2" id="KW-1185">Reference proteome</keyword>
<evidence type="ECO:0000313" key="2">
    <source>
        <dbReference type="Proteomes" id="UP000625711"/>
    </source>
</evidence>
<proteinExistence type="predicted"/>
<dbReference type="OrthoDB" id="1594986at2759"/>